<name>A0AAW1VUD9_RUBAR</name>
<evidence type="ECO:0000313" key="13">
    <source>
        <dbReference type="Proteomes" id="UP001457282"/>
    </source>
</evidence>
<gene>
    <name evidence="12" type="ORF">M0R45_035354</name>
</gene>
<keyword evidence="8" id="KW-0325">Glycoprotein</keyword>
<dbReference type="PANTHER" id="PTHR47967">
    <property type="entry name" value="OS07G0603500 PROTEIN-RELATED"/>
    <property type="match status" value="1"/>
</dbReference>
<dbReference type="Pfam" id="PF14543">
    <property type="entry name" value="TAXi_N"/>
    <property type="match status" value="1"/>
</dbReference>
<dbReference type="InterPro" id="IPR034161">
    <property type="entry name" value="Pepsin-like_plant"/>
</dbReference>
<organism evidence="12 13">
    <name type="scientific">Rubus argutus</name>
    <name type="common">Southern blackberry</name>
    <dbReference type="NCBI Taxonomy" id="59490"/>
    <lineage>
        <taxon>Eukaryota</taxon>
        <taxon>Viridiplantae</taxon>
        <taxon>Streptophyta</taxon>
        <taxon>Embryophyta</taxon>
        <taxon>Tracheophyta</taxon>
        <taxon>Spermatophyta</taxon>
        <taxon>Magnoliopsida</taxon>
        <taxon>eudicotyledons</taxon>
        <taxon>Gunneridae</taxon>
        <taxon>Pentapetalae</taxon>
        <taxon>rosids</taxon>
        <taxon>fabids</taxon>
        <taxon>Rosales</taxon>
        <taxon>Rosaceae</taxon>
        <taxon>Rosoideae</taxon>
        <taxon>Rosoideae incertae sedis</taxon>
        <taxon>Rubus</taxon>
    </lineage>
</organism>
<feature type="active site" evidence="9">
    <location>
        <position position="112"/>
    </location>
</feature>
<dbReference type="InterPro" id="IPR001461">
    <property type="entry name" value="Aspartic_peptidase_A1"/>
</dbReference>
<evidence type="ECO:0000256" key="10">
    <source>
        <dbReference type="SAM" id="SignalP"/>
    </source>
</evidence>
<dbReference type="GO" id="GO:0006508">
    <property type="term" value="P:proteolysis"/>
    <property type="evidence" value="ECO:0007669"/>
    <property type="project" value="UniProtKB-KW"/>
</dbReference>
<dbReference type="PANTHER" id="PTHR47967:SF66">
    <property type="entry name" value="ASPARTIC PROTEINASE CDR1-RELATED"/>
    <property type="match status" value="1"/>
</dbReference>
<evidence type="ECO:0000256" key="9">
    <source>
        <dbReference type="PIRSR" id="PIRSR601461-1"/>
    </source>
</evidence>
<evidence type="ECO:0000256" key="4">
    <source>
        <dbReference type="ARBA" id="ARBA00022670"/>
    </source>
</evidence>
<dbReference type="FunFam" id="2.40.70.10:FF:000050">
    <property type="entry name" value="Aspartic proteinase CDR1"/>
    <property type="match status" value="1"/>
</dbReference>
<dbReference type="GO" id="GO:0004190">
    <property type="term" value="F:aspartic-type endopeptidase activity"/>
    <property type="evidence" value="ECO:0007669"/>
    <property type="project" value="UniProtKB-KW"/>
</dbReference>
<dbReference type="CDD" id="cd05476">
    <property type="entry name" value="pepsin_A_like_plant"/>
    <property type="match status" value="1"/>
</dbReference>
<dbReference type="EMBL" id="JBEDUW010000007">
    <property type="protein sequence ID" value="KAK9911445.1"/>
    <property type="molecule type" value="Genomic_DNA"/>
</dbReference>
<dbReference type="Gene3D" id="2.40.70.10">
    <property type="entry name" value="Acid Proteases"/>
    <property type="match status" value="2"/>
</dbReference>
<dbReference type="InterPro" id="IPR032799">
    <property type="entry name" value="TAXi_C"/>
</dbReference>
<dbReference type="PROSITE" id="PS51767">
    <property type="entry name" value="PEPTIDASE_A1"/>
    <property type="match status" value="1"/>
</dbReference>
<dbReference type="InterPro" id="IPR033121">
    <property type="entry name" value="PEPTIDASE_A1"/>
</dbReference>
<evidence type="ECO:0000256" key="3">
    <source>
        <dbReference type="ARBA" id="ARBA00022525"/>
    </source>
</evidence>
<comment type="caution">
    <text evidence="12">The sequence shown here is derived from an EMBL/GenBank/DDBJ whole genome shotgun (WGS) entry which is preliminary data.</text>
</comment>
<proteinExistence type="inferred from homology"/>
<comment type="similarity">
    <text evidence="2">Belongs to the peptidase A1 family.</text>
</comment>
<keyword evidence="6" id="KW-0064">Aspartyl protease</keyword>
<evidence type="ECO:0000256" key="6">
    <source>
        <dbReference type="ARBA" id="ARBA00022750"/>
    </source>
</evidence>
<dbReference type="AlphaFoldDB" id="A0AAW1VUD9"/>
<keyword evidence="13" id="KW-1185">Reference proteome</keyword>
<keyword evidence="4" id="KW-0645">Protease</keyword>
<feature type="signal peptide" evidence="10">
    <location>
        <begin position="1"/>
        <end position="24"/>
    </location>
</feature>
<accession>A0AAW1VUD9</accession>
<keyword evidence="3" id="KW-0964">Secreted</keyword>
<comment type="subcellular location">
    <subcellularLocation>
        <location evidence="1">Secreted</location>
    </subcellularLocation>
</comment>
<dbReference type="InterPro" id="IPR021109">
    <property type="entry name" value="Peptidase_aspartic_dom_sf"/>
</dbReference>
<keyword evidence="7" id="KW-0378">Hydrolase</keyword>
<evidence type="ECO:0000256" key="8">
    <source>
        <dbReference type="ARBA" id="ARBA00023180"/>
    </source>
</evidence>
<dbReference type="Proteomes" id="UP001457282">
    <property type="component" value="Unassembled WGS sequence"/>
</dbReference>
<feature type="chain" id="PRO_5043822474" description="Peptidase A1 domain-containing protein" evidence="10">
    <location>
        <begin position="25"/>
        <end position="445"/>
    </location>
</feature>
<dbReference type="InterPro" id="IPR032861">
    <property type="entry name" value="TAXi_N"/>
</dbReference>
<feature type="domain" description="Peptidase A1" evidence="11">
    <location>
        <begin position="94"/>
        <end position="438"/>
    </location>
</feature>
<dbReference type="PRINTS" id="PR00792">
    <property type="entry name" value="PEPSIN"/>
</dbReference>
<dbReference type="FunFam" id="2.40.70.10:FF:000016">
    <property type="entry name" value="Probable aspartic protease At2g35615"/>
    <property type="match status" value="1"/>
</dbReference>
<keyword evidence="5 10" id="KW-0732">Signal</keyword>
<evidence type="ECO:0000256" key="2">
    <source>
        <dbReference type="ARBA" id="ARBA00007447"/>
    </source>
</evidence>
<evidence type="ECO:0000256" key="7">
    <source>
        <dbReference type="ARBA" id="ARBA00022801"/>
    </source>
</evidence>
<feature type="active site" evidence="9">
    <location>
        <position position="317"/>
    </location>
</feature>
<evidence type="ECO:0000313" key="12">
    <source>
        <dbReference type="EMBL" id="KAK9911445.1"/>
    </source>
</evidence>
<reference evidence="12 13" key="1">
    <citation type="journal article" date="2023" name="G3 (Bethesda)">
        <title>A chromosome-length genome assembly and annotation of blackberry (Rubus argutus, cv. 'Hillquist').</title>
        <authorList>
            <person name="Bruna T."/>
            <person name="Aryal R."/>
            <person name="Dudchenko O."/>
            <person name="Sargent D.J."/>
            <person name="Mead D."/>
            <person name="Buti M."/>
            <person name="Cavallini A."/>
            <person name="Hytonen T."/>
            <person name="Andres J."/>
            <person name="Pham M."/>
            <person name="Weisz D."/>
            <person name="Mascagni F."/>
            <person name="Usai G."/>
            <person name="Natali L."/>
            <person name="Bassil N."/>
            <person name="Fernandez G.E."/>
            <person name="Lomsadze A."/>
            <person name="Armour M."/>
            <person name="Olukolu B."/>
            <person name="Poorten T."/>
            <person name="Britton C."/>
            <person name="Davik J."/>
            <person name="Ashrafi H."/>
            <person name="Aiden E.L."/>
            <person name="Borodovsky M."/>
            <person name="Worthington M."/>
        </authorList>
    </citation>
    <scope>NUCLEOTIDE SEQUENCE [LARGE SCALE GENOMIC DNA]</scope>
    <source>
        <strain evidence="12">PI 553951</strain>
    </source>
</reference>
<dbReference type="InterPro" id="IPR051708">
    <property type="entry name" value="Plant_Aspart_Prot_A1"/>
</dbReference>
<sequence length="445" mass="49091">MATLLRCSSIFLVAFSILFHTVLSLTQDDHHHATVLTLELIHRDSPVSPLYNPSETHWQRLSQSLRRSHHQHRIIPHFRGKDVESPLSFSGGEYLLNISIGTPPRTLIGIFDTGSNLIWTQCIPCKECFEQKTPLFNPASSQTYKALSCGSKQCHLLPQASCFSTQLCHYNYTYGDGSYTIGNLALDTVTLNSISVRGTIFGCGHQNGGIFSGIESGIIGFGSGAVSLVSQIGKSVGGKFFSHCLVPTMSTQTDPNISSKLYFGHQVSGPGVLSTPLLLNGIDTYYYLELQGISVGGKRFTIDVDSSQDFKGNIFIDSGTPITYLPTNLYTSFEAEIRKEVHLEVVKDSMEYYLLNLCYKTMFDITDPIVTVHFNGADVKLNLENTFLRVSEDVVCLAFGPTSNETFTETSDLGIYGNVAVTNFLVEYDLENKILSFKPTNCTAQ</sequence>
<evidence type="ECO:0000256" key="5">
    <source>
        <dbReference type="ARBA" id="ARBA00022729"/>
    </source>
</evidence>
<dbReference type="GO" id="GO:0005576">
    <property type="term" value="C:extracellular region"/>
    <property type="evidence" value="ECO:0007669"/>
    <property type="project" value="UniProtKB-SubCell"/>
</dbReference>
<dbReference type="Pfam" id="PF14541">
    <property type="entry name" value="TAXi_C"/>
    <property type="match status" value="1"/>
</dbReference>
<dbReference type="SUPFAM" id="SSF50630">
    <property type="entry name" value="Acid proteases"/>
    <property type="match status" value="1"/>
</dbReference>
<protein>
    <recommendedName>
        <fullName evidence="11">Peptidase A1 domain-containing protein</fullName>
    </recommendedName>
</protein>
<evidence type="ECO:0000259" key="11">
    <source>
        <dbReference type="PROSITE" id="PS51767"/>
    </source>
</evidence>
<evidence type="ECO:0000256" key="1">
    <source>
        <dbReference type="ARBA" id="ARBA00004613"/>
    </source>
</evidence>